<feature type="signal peptide" evidence="2">
    <location>
        <begin position="1"/>
        <end position="20"/>
    </location>
</feature>
<evidence type="ECO:0000256" key="2">
    <source>
        <dbReference type="SAM" id="SignalP"/>
    </source>
</evidence>
<comment type="caution">
    <text evidence="3">The sequence shown here is derived from an EMBL/GenBank/DDBJ whole genome shotgun (WGS) entry which is preliminary data.</text>
</comment>
<feature type="region of interest" description="Disordered" evidence="1">
    <location>
        <begin position="171"/>
        <end position="191"/>
    </location>
</feature>
<evidence type="ECO:0008006" key="5">
    <source>
        <dbReference type="Google" id="ProtNLM"/>
    </source>
</evidence>
<organism evidence="3 4">
    <name type="scientific">Hydrogenophaga palleronii</name>
    <dbReference type="NCBI Taxonomy" id="65655"/>
    <lineage>
        <taxon>Bacteria</taxon>
        <taxon>Pseudomonadati</taxon>
        <taxon>Pseudomonadota</taxon>
        <taxon>Betaproteobacteria</taxon>
        <taxon>Burkholderiales</taxon>
        <taxon>Comamonadaceae</taxon>
        <taxon>Hydrogenophaga</taxon>
    </lineage>
</organism>
<sequence length="191" mass="20278">MLKTTLAALALLIGAGGVSAQTMDHSRMDHGAHMGTMHSGQRQADVAERGKEVMPFSLAATTHIFTKTAQGGVQQVVVKKSDDTEQVRLTRLHLQEIREQFLKGDFSGPTRIHGQDMPGLADLKAAAPGQVAITYKGIKGGAELSYTTANPALVAALHRWFDAQLSDHGKDAMAGHAGHSGHSGHGEMKKP</sequence>
<evidence type="ECO:0000313" key="3">
    <source>
        <dbReference type="EMBL" id="MDR7152882.1"/>
    </source>
</evidence>
<dbReference type="RefSeq" id="WP_310322038.1">
    <property type="nucleotide sequence ID" value="NZ_JAVDWU010000015.1"/>
</dbReference>
<gene>
    <name evidence="3" type="ORF">J2W49_004860</name>
</gene>
<name>A0ABU1WVK0_9BURK</name>
<reference evidence="3 4" key="1">
    <citation type="submission" date="2023-07" db="EMBL/GenBank/DDBJ databases">
        <title>Sorghum-associated microbial communities from plants grown in Nebraska, USA.</title>
        <authorList>
            <person name="Schachtman D."/>
        </authorList>
    </citation>
    <scope>NUCLEOTIDE SEQUENCE [LARGE SCALE GENOMIC DNA]</scope>
    <source>
        <strain evidence="3 4">4249</strain>
    </source>
</reference>
<keyword evidence="2" id="KW-0732">Signal</keyword>
<protein>
    <recommendedName>
        <fullName evidence="5">Aspartate carbamoyltransferase</fullName>
    </recommendedName>
</protein>
<accession>A0ABU1WVK0</accession>
<evidence type="ECO:0000256" key="1">
    <source>
        <dbReference type="SAM" id="MobiDB-lite"/>
    </source>
</evidence>
<feature type="chain" id="PRO_5045960572" description="Aspartate carbamoyltransferase" evidence="2">
    <location>
        <begin position="21"/>
        <end position="191"/>
    </location>
</feature>
<dbReference type="Proteomes" id="UP001265700">
    <property type="component" value="Unassembled WGS sequence"/>
</dbReference>
<dbReference type="EMBL" id="JAVDWU010000015">
    <property type="protein sequence ID" value="MDR7152882.1"/>
    <property type="molecule type" value="Genomic_DNA"/>
</dbReference>
<keyword evidence="4" id="KW-1185">Reference proteome</keyword>
<proteinExistence type="predicted"/>
<evidence type="ECO:0000313" key="4">
    <source>
        <dbReference type="Proteomes" id="UP001265700"/>
    </source>
</evidence>